<keyword evidence="3" id="KW-0443">Lipid metabolism</keyword>
<dbReference type="Pfam" id="PF00561">
    <property type="entry name" value="Abhydrolase_1"/>
    <property type="match status" value="1"/>
</dbReference>
<evidence type="ECO:0000259" key="5">
    <source>
        <dbReference type="Pfam" id="PF07176"/>
    </source>
</evidence>
<dbReference type="InterPro" id="IPR010802">
    <property type="entry name" value="DUF1400"/>
</dbReference>
<dbReference type="SUPFAM" id="SSF53474">
    <property type="entry name" value="alpha/beta-Hydrolases"/>
    <property type="match status" value="1"/>
</dbReference>
<protein>
    <recommendedName>
        <fullName evidence="8">DUF1400 domain-containing protein</fullName>
    </recommendedName>
</protein>
<evidence type="ECO:0000259" key="4">
    <source>
        <dbReference type="Pfam" id="PF00561"/>
    </source>
</evidence>
<name>A0A433VVZ2_9CYAN</name>
<organism evidence="6 7">
    <name type="scientific">Dulcicalothrix desertica PCC 7102</name>
    <dbReference type="NCBI Taxonomy" id="232991"/>
    <lineage>
        <taxon>Bacteria</taxon>
        <taxon>Bacillati</taxon>
        <taxon>Cyanobacteriota</taxon>
        <taxon>Cyanophyceae</taxon>
        <taxon>Nostocales</taxon>
        <taxon>Calotrichaceae</taxon>
        <taxon>Dulcicalothrix</taxon>
    </lineage>
</organism>
<accession>A0A433VVZ2</accession>
<evidence type="ECO:0008006" key="8">
    <source>
        <dbReference type="Google" id="ProtNLM"/>
    </source>
</evidence>
<sequence length="543" mass="59379">MLLPTFEMSSAYAAQRVYASYSALERSISVTALEEFVRTGAVDSSLAVYAEYLKPAQLQELRRVLQSPIKANAVAVSQFLYTPQGEFLLRRLGEVIKTESRQEKPGFHALRSALILAAADSGGLTLLGLLREYPGASIHIDLARTLGIASELEKMVSDTEKAITAVSQKAKTEAAIEQPSFLSAKLPDFRRKGKFATSKQTYKLLDAVRNRFLLTDVYIPSGIEKVPVIVISHGVGTDSSNFEYLGSHLASHGFAVIVPNHPGSDTKQLSSLMKGSANEVAEPSEFYNRPLDIKFVLDELQQRNKSTFRGRLNFDEVGVFGQSFGGYTGLALAGAQINFAQLEKDCKPKALTETWNVSLLLQCRALELRKFSPLMSYDLHDKRIKAVIAVNPITSSIFGETGLNNIKIPVMIVASSDDTIAPALYEQILPFSWIGNQQKYLAVMQGATHFSAIGEGKNDANQIGLPSDIAGDDPAQVRKYLNSLSLPFFQSHVAGMTKYAPYLNAAYAKAISTQPLGLNLIQSLTSTELAQTFNGELKQIKQP</sequence>
<evidence type="ECO:0000313" key="6">
    <source>
        <dbReference type="EMBL" id="RUT10261.1"/>
    </source>
</evidence>
<dbReference type="AlphaFoldDB" id="A0A433VVZ2"/>
<evidence type="ECO:0000256" key="3">
    <source>
        <dbReference type="ARBA" id="ARBA00023098"/>
    </source>
</evidence>
<feature type="domain" description="DUF1400" evidence="5">
    <location>
        <begin position="13"/>
        <end position="141"/>
    </location>
</feature>
<keyword evidence="7" id="KW-1185">Reference proteome</keyword>
<dbReference type="GO" id="GO:0016042">
    <property type="term" value="P:lipid catabolic process"/>
    <property type="evidence" value="ECO:0007669"/>
    <property type="project" value="UniProtKB-KW"/>
</dbReference>
<reference evidence="6" key="1">
    <citation type="submission" date="2018-12" db="EMBL/GenBank/DDBJ databases">
        <authorList>
            <person name="Will S."/>
            <person name="Neumann-Schaal M."/>
            <person name="Henke P."/>
        </authorList>
    </citation>
    <scope>NUCLEOTIDE SEQUENCE</scope>
    <source>
        <strain evidence="6">PCC 7102</strain>
    </source>
</reference>
<keyword evidence="2" id="KW-0442">Lipid degradation</keyword>
<dbReference type="Proteomes" id="UP000271624">
    <property type="component" value="Unassembled WGS sequence"/>
</dbReference>
<feature type="domain" description="AB hydrolase-1" evidence="4">
    <location>
        <begin position="227"/>
        <end position="334"/>
    </location>
</feature>
<dbReference type="GO" id="GO:0003847">
    <property type="term" value="F:1-alkyl-2-acetylglycerophosphocholine esterase activity"/>
    <property type="evidence" value="ECO:0007669"/>
    <property type="project" value="TreeGrafter"/>
</dbReference>
<dbReference type="PANTHER" id="PTHR10272">
    <property type="entry name" value="PLATELET-ACTIVATING FACTOR ACETYLHYDROLASE"/>
    <property type="match status" value="1"/>
</dbReference>
<dbReference type="EMBL" id="RSCL01000001">
    <property type="protein sequence ID" value="RUT10261.1"/>
    <property type="molecule type" value="Genomic_DNA"/>
</dbReference>
<comment type="caution">
    <text evidence="6">The sequence shown here is derived from an EMBL/GenBank/DDBJ whole genome shotgun (WGS) entry which is preliminary data.</text>
</comment>
<evidence type="ECO:0000256" key="1">
    <source>
        <dbReference type="ARBA" id="ARBA00022801"/>
    </source>
</evidence>
<evidence type="ECO:0000313" key="7">
    <source>
        <dbReference type="Proteomes" id="UP000271624"/>
    </source>
</evidence>
<keyword evidence="1" id="KW-0378">Hydrolase</keyword>
<dbReference type="PANTHER" id="PTHR10272:SF13">
    <property type="entry name" value="POLY(ETHYLENE TEREPHTHALATE) HYDROLASE"/>
    <property type="match status" value="1"/>
</dbReference>
<reference evidence="6" key="2">
    <citation type="journal article" date="2019" name="Genome Biol. Evol.">
        <title>Day and night: Metabolic profiles and evolutionary relationships of six axenic non-marine cyanobacteria.</title>
        <authorList>
            <person name="Will S.E."/>
            <person name="Henke P."/>
            <person name="Boedeker C."/>
            <person name="Huang S."/>
            <person name="Brinkmann H."/>
            <person name="Rohde M."/>
            <person name="Jarek M."/>
            <person name="Friedl T."/>
            <person name="Seufert S."/>
            <person name="Schumacher M."/>
            <person name="Overmann J."/>
            <person name="Neumann-Schaal M."/>
            <person name="Petersen J."/>
        </authorList>
    </citation>
    <scope>NUCLEOTIDE SEQUENCE [LARGE SCALE GENOMIC DNA]</scope>
    <source>
        <strain evidence="6">PCC 7102</strain>
    </source>
</reference>
<dbReference type="Pfam" id="PF07176">
    <property type="entry name" value="DUF1400"/>
    <property type="match status" value="1"/>
</dbReference>
<dbReference type="InterPro" id="IPR029058">
    <property type="entry name" value="AB_hydrolase_fold"/>
</dbReference>
<dbReference type="InterPro" id="IPR000073">
    <property type="entry name" value="AB_hydrolase_1"/>
</dbReference>
<gene>
    <name evidence="6" type="ORF">DSM106972_007560</name>
</gene>
<proteinExistence type="predicted"/>
<evidence type="ECO:0000256" key="2">
    <source>
        <dbReference type="ARBA" id="ARBA00022963"/>
    </source>
</evidence>
<dbReference type="Gene3D" id="3.40.50.1820">
    <property type="entry name" value="alpha/beta hydrolase"/>
    <property type="match status" value="1"/>
</dbReference>